<dbReference type="AlphaFoldDB" id="F3QSU5"/>
<gene>
    <name evidence="2" type="ORF">HMPREF9442_01260</name>
</gene>
<keyword evidence="3" id="KW-1185">Reference proteome</keyword>
<dbReference type="RefSeq" id="WP_008626238.1">
    <property type="nucleotide sequence ID" value="NZ_GL883836.1"/>
</dbReference>
<evidence type="ECO:0000256" key="1">
    <source>
        <dbReference type="SAM" id="Phobius"/>
    </source>
</evidence>
<keyword evidence="1" id="KW-0472">Membrane</keyword>
<feature type="transmembrane region" description="Helical" evidence="1">
    <location>
        <begin position="7"/>
        <end position="26"/>
    </location>
</feature>
<reference evidence="2 3" key="1">
    <citation type="submission" date="2011-02" db="EMBL/GenBank/DDBJ databases">
        <authorList>
            <person name="Weinstock G."/>
            <person name="Sodergren E."/>
            <person name="Clifton S."/>
            <person name="Fulton L."/>
            <person name="Fulton B."/>
            <person name="Courtney L."/>
            <person name="Fronick C."/>
            <person name="Harrison M."/>
            <person name="Strong C."/>
            <person name="Farmer C."/>
            <person name="Delahaunty K."/>
            <person name="Markovic C."/>
            <person name="Hall O."/>
            <person name="Minx P."/>
            <person name="Tomlinson C."/>
            <person name="Mitreva M."/>
            <person name="Hou S."/>
            <person name="Chen J."/>
            <person name="Wollam A."/>
            <person name="Pepin K.H."/>
            <person name="Johnson M."/>
            <person name="Bhonagiri V."/>
            <person name="Zhang X."/>
            <person name="Suruliraj S."/>
            <person name="Warren W."/>
            <person name="Chinwalla A."/>
            <person name="Mardis E.R."/>
            <person name="Wilson R.K."/>
        </authorList>
    </citation>
    <scope>NUCLEOTIDE SEQUENCE [LARGE SCALE GENOMIC DNA]</scope>
    <source>
        <strain evidence="2 3">YIT 11841</strain>
    </source>
</reference>
<name>F3QSU5_9BACT</name>
<dbReference type="STRING" id="762982.HMPREF9442_01260"/>
<protein>
    <submittedName>
        <fullName evidence="2">Conserved domain protein</fullName>
    </submittedName>
</protein>
<proteinExistence type="predicted"/>
<keyword evidence="1" id="KW-1133">Transmembrane helix</keyword>
<keyword evidence="1" id="KW-0812">Transmembrane</keyword>
<dbReference type="EMBL" id="AFBR01000033">
    <property type="protein sequence ID" value="EGG55091.1"/>
    <property type="molecule type" value="Genomic_DNA"/>
</dbReference>
<evidence type="ECO:0000313" key="2">
    <source>
        <dbReference type="EMBL" id="EGG55091.1"/>
    </source>
</evidence>
<feature type="transmembrane region" description="Helical" evidence="1">
    <location>
        <begin position="32"/>
        <end position="53"/>
    </location>
</feature>
<evidence type="ECO:0000313" key="3">
    <source>
        <dbReference type="Proteomes" id="UP000005546"/>
    </source>
</evidence>
<feature type="transmembrane region" description="Helical" evidence="1">
    <location>
        <begin position="74"/>
        <end position="97"/>
    </location>
</feature>
<dbReference type="eggNOG" id="ENOG5034583">
    <property type="taxonomic scope" value="Bacteria"/>
</dbReference>
<dbReference type="OrthoDB" id="1096088at2"/>
<sequence>MQTKIYLLNEASNIAICLLLILKIQFTETITGTWFSGTIIALMCIVLLSGSYLQKKSHRLLLYKWHDKLCLTPFLWFYYYFEKALVILSVIYALFGYPVGNPFITFTVPLACGIYLGMKIAIYLIEYNVRKFVK</sequence>
<organism evidence="2 3">
    <name type="scientific">Paraprevotella xylaniphila YIT 11841</name>
    <dbReference type="NCBI Taxonomy" id="762982"/>
    <lineage>
        <taxon>Bacteria</taxon>
        <taxon>Pseudomonadati</taxon>
        <taxon>Bacteroidota</taxon>
        <taxon>Bacteroidia</taxon>
        <taxon>Bacteroidales</taxon>
        <taxon>Prevotellaceae</taxon>
        <taxon>Paraprevotella</taxon>
    </lineage>
</organism>
<dbReference type="Proteomes" id="UP000005546">
    <property type="component" value="Unassembled WGS sequence"/>
</dbReference>
<accession>F3QSU5</accession>
<comment type="caution">
    <text evidence="2">The sequence shown here is derived from an EMBL/GenBank/DDBJ whole genome shotgun (WGS) entry which is preliminary data.</text>
</comment>
<feature type="transmembrane region" description="Helical" evidence="1">
    <location>
        <begin position="103"/>
        <end position="125"/>
    </location>
</feature>
<dbReference type="HOGENOM" id="CLU_1912824_0_0_10"/>